<dbReference type="PANTHER" id="PTHR11122">
    <property type="entry name" value="APOSPORY-ASSOCIATED PROTEIN C-RELATED"/>
    <property type="match status" value="1"/>
</dbReference>
<dbReference type="Proteomes" id="UP000193944">
    <property type="component" value="Unassembled WGS sequence"/>
</dbReference>
<dbReference type="InterPro" id="IPR014718">
    <property type="entry name" value="GH-type_carb-bd"/>
</dbReference>
<feature type="signal peptide" evidence="6">
    <location>
        <begin position="1"/>
        <end position="17"/>
    </location>
</feature>
<comment type="similarity">
    <text evidence="2">Belongs to the glucose-6-phosphate 1-epimerase family.</text>
</comment>
<dbReference type="PANTHER" id="PTHR11122:SF13">
    <property type="entry name" value="GLUCOSE-6-PHOSPHATE 1-EPIMERASE"/>
    <property type="match status" value="1"/>
</dbReference>
<feature type="compositionally biased region" description="Acidic residues" evidence="5">
    <location>
        <begin position="55"/>
        <end position="80"/>
    </location>
</feature>
<keyword evidence="8" id="KW-1185">Reference proteome</keyword>
<comment type="caution">
    <text evidence="7">The sequence shown here is derived from an EMBL/GenBank/DDBJ whole genome shotgun (WGS) entry which is preliminary data.</text>
</comment>
<dbReference type="Gene3D" id="2.70.98.10">
    <property type="match status" value="1"/>
</dbReference>
<dbReference type="InterPro" id="IPR025532">
    <property type="entry name" value="G6P_1-epimerase"/>
</dbReference>
<organism evidence="7 8">
    <name type="scientific">Anaeromyces robustus</name>
    <dbReference type="NCBI Taxonomy" id="1754192"/>
    <lineage>
        <taxon>Eukaryota</taxon>
        <taxon>Fungi</taxon>
        <taxon>Fungi incertae sedis</taxon>
        <taxon>Chytridiomycota</taxon>
        <taxon>Chytridiomycota incertae sedis</taxon>
        <taxon>Neocallimastigomycetes</taxon>
        <taxon>Neocallimastigales</taxon>
        <taxon>Neocallimastigaceae</taxon>
        <taxon>Anaeromyces</taxon>
    </lineage>
</organism>
<dbReference type="EMBL" id="MCFG01000328">
    <property type="protein sequence ID" value="ORX75941.1"/>
    <property type="molecule type" value="Genomic_DNA"/>
</dbReference>
<dbReference type="GO" id="GO:0005975">
    <property type="term" value="P:carbohydrate metabolic process"/>
    <property type="evidence" value="ECO:0007669"/>
    <property type="project" value="InterPro"/>
</dbReference>
<evidence type="ECO:0000256" key="1">
    <source>
        <dbReference type="ARBA" id="ARBA00001096"/>
    </source>
</evidence>
<evidence type="ECO:0000256" key="3">
    <source>
        <dbReference type="ARBA" id="ARBA00012083"/>
    </source>
</evidence>
<keyword evidence="4" id="KW-0413">Isomerase</keyword>
<dbReference type="OrthoDB" id="1659429at2759"/>
<dbReference type="GO" id="GO:0030246">
    <property type="term" value="F:carbohydrate binding"/>
    <property type="evidence" value="ECO:0007669"/>
    <property type="project" value="InterPro"/>
</dbReference>
<proteinExistence type="inferred from homology"/>
<name>A0A1Y1WQY5_9FUNG</name>
<dbReference type="InterPro" id="IPR011013">
    <property type="entry name" value="Gal_mutarotase_sf_dom"/>
</dbReference>
<dbReference type="CDD" id="cd09020">
    <property type="entry name" value="D-hex-6-P-epi_like"/>
    <property type="match status" value="1"/>
</dbReference>
<evidence type="ECO:0000256" key="2">
    <source>
        <dbReference type="ARBA" id="ARBA00005866"/>
    </source>
</evidence>
<feature type="chain" id="PRO_5012033548" description="glucose-6-phosphate 1-epimerase" evidence="6">
    <location>
        <begin position="18"/>
        <end position="395"/>
    </location>
</feature>
<evidence type="ECO:0000256" key="6">
    <source>
        <dbReference type="SAM" id="SignalP"/>
    </source>
</evidence>
<dbReference type="GO" id="GO:0047938">
    <property type="term" value="F:glucose-6-phosphate 1-epimerase activity"/>
    <property type="evidence" value="ECO:0007669"/>
    <property type="project" value="UniProtKB-EC"/>
</dbReference>
<accession>A0A1Y1WQY5</accession>
<dbReference type="STRING" id="1754192.A0A1Y1WQY5"/>
<evidence type="ECO:0000313" key="8">
    <source>
        <dbReference type="Proteomes" id="UP000193944"/>
    </source>
</evidence>
<reference evidence="7 8" key="2">
    <citation type="submission" date="2016-08" db="EMBL/GenBank/DDBJ databases">
        <title>Pervasive Adenine N6-methylation of Active Genes in Fungi.</title>
        <authorList>
            <consortium name="DOE Joint Genome Institute"/>
            <person name="Mondo S.J."/>
            <person name="Dannebaum R.O."/>
            <person name="Kuo R.C."/>
            <person name="Labutti K."/>
            <person name="Haridas S."/>
            <person name="Kuo A."/>
            <person name="Salamov A."/>
            <person name="Ahrendt S.R."/>
            <person name="Lipzen A."/>
            <person name="Sullivan W."/>
            <person name="Andreopoulos W.B."/>
            <person name="Clum A."/>
            <person name="Lindquist E."/>
            <person name="Daum C."/>
            <person name="Ramamoorthy G.K."/>
            <person name="Gryganskyi A."/>
            <person name="Culley D."/>
            <person name="Magnuson J.K."/>
            <person name="James T.Y."/>
            <person name="O'Malley M.A."/>
            <person name="Stajich J.E."/>
            <person name="Spatafora J.W."/>
            <person name="Visel A."/>
            <person name="Grigoriev I.V."/>
        </authorList>
    </citation>
    <scope>NUCLEOTIDE SEQUENCE [LARGE SCALE GENOMIC DNA]</scope>
    <source>
        <strain evidence="7 8">S4</strain>
    </source>
</reference>
<dbReference type="InterPro" id="IPR008183">
    <property type="entry name" value="Aldose_1/G6P_1-epimerase"/>
</dbReference>
<comment type="catalytic activity">
    <reaction evidence="1">
        <text>alpha-D-glucose 6-phosphate = beta-D-glucose 6-phosphate</text>
        <dbReference type="Rhea" id="RHEA:16249"/>
        <dbReference type="ChEBI" id="CHEBI:58225"/>
        <dbReference type="ChEBI" id="CHEBI:58247"/>
        <dbReference type="EC" id="5.1.3.15"/>
    </reaction>
</comment>
<keyword evidence="6" id="KW-0732">Signal</keyword>
<dbReference type="Pfam" id="PF01263">
    <property type="entry name" value="Aldose_epim"/>
    <property type="match status" value="1"/>
</dbReference>
<dbReference type="GO" id="GO:0005737">
    <property type="term" value="C:cytoplasm"/>
    <property type="evidence" value="ECO:0007669"/>
    <property type="project" value="TreeGrafter"/>
</dbReference>
<evidence type="ECO:0000256" key="5">
    <source>
        <dbReference type="SAM" id="MobiDB-lite"/>
    </source>
</evidence>
<evidence type="ECO:0000256" key="4">
    <source>
        <dbReference type="ARBA" id="ARBA00023235"/>
    </source>
</evidence>
<gene>
    <name evidence="7" type="ORF">BCR32DRAFT_224670</name>
</gene>
<dbReference type="AlphaFoldDB" id="A0A1Y1WQY5"/>
<evidence type="ECO:0000313" key="7">
    <source>
        <dbReference type="EMBL" id="ORX75941.1"/>
    </source>
</evidence>
<reference evidence="7 8" key="1">
    <citation type="submission" date="2016-08" db="EMBL/GenBank/DDBJ databases">
        <title>A Parts List for Fungal Cellulosomes Revealed by Comparative Genomics.</title>
        <authorList>
            <consortium name="DOE Joint Genome Institute"/>
            <person name="Haitjema C.H."/>
            <person name="Gilmore S.P."/>
            <person name="Henske J.K."/>
            <person name="Solomon K.V."/>
            <person name="De Groot R."/>
            <person name="Kuo A."/>
            <person name="Mondo S.J."/>
            <person name="Salamov A.A."/>
            <person name="Labutti K."/>
            <person name="Zhao Z."/>
            <person name="Chiniquy J."/>
            <person name="Barry K."/>
            <person name="Brewer H.M."/>
            <person name="Purvine S.O."/>
            <person name="Wright A.T."/>
            <person name="Boxma B."/>
            <person name="Van Alen T."/>
            <person name="Hackstein J.H."/>
            <person name="Baker S.E."/>
            <person name="Grigoriev I.V."/>
            <person name="O'Malley M.A."/>
        </authorList>
    </citation>
    <scope>NUCLEOTIDE SEQUENCE [LARGE SCALE GENOMIC DNA]</scope>
    <source>
        <strain evidence="7 8">S4</strain>
    </source>
</reference>
<sequence length="395" mass="44444">MKFNLLLLVLASGLVSAKKVCHVKPNDNTDISVGGDNVNNDNIISKVIDSQYFEEPTEVPTDEPTDLLENEENSGSENDVDDGICCADGTCKDLDDYLTQCENKLNGVEFIKDSEDNLKIIKITTSTASVEIYRFGATLTSWIVDGEERIFLSKKAVLDGTGPIRGGIPLVFPQFKADLTEDLPFHGFARISNWRLGAIDATSEDRKEISFILTNDEVNEEYLKIWPHQFELVYTVTLDGKSLKTNMKITNTGDDKFLFNTLLHTYYNVKDLTKAGVYGLLGNTYIDTTPEGNYERKVEDRERVPIVKETDYIYVDVNQNLFKAQTGFENDINIEKYTFQDVIIYNPWIAKSRTLEDLGEEGYPHMLCVEVGRVSQPIELEAGSVYEGGQTITVE</sequence>
<dbReference type="EC" id="5.1.3.15" evidence="3"/>
<feature type="region of interest" description="Disordered" evidence="5">
    <location>
        <begin position="54"/>
        <end position="80"/>
    </location>
</feature>
<dbReference type="SUPFAM" id="SSF74650">
    <property type="entry name" value="Galactose mutarotase-like"/>
    <property type="match status" value="1"/>
</dbReference>
<protein>
    <recommendedName>
        <fullName evidence="3">glucose-6-phosphate 1-epimerase</fullName>
        <ecNumber evidence="3">5.1.3.15</ecNumber>
    </recommendedName>
</protein>